<dbReference type="PANTHER" id="PTHR33337">
    <property type="entry name" value="GFA DOMAIN-CONTAINING PROTEIN"/>
    <property type="match status" value="1"/>
</dbReference>
<comment type="caution">
    <text evidence="6">The sequence shown here is derived from an EMBL/GenBank/DDBJ whole genome shotgun (WGS) entry which is preliminary data.</text>
</comment>
<protein>
    <submittedName>
        <fullName evidence="6">GFA family protein</fullName>
    </submittedName>
</protein>
<evidence type="ECO:0000313" key="7">
    <source>
        <dbReference type="Proteomes" id="UP001595593"/>
    </source>
</evidence>
<evidence type="ECO:0000256" key="4">
    <source>
        <dbReference type="ARBA" id="ARBA00023239"/>
    </source>
</evidence>
<name>A0ABV7G445_9PROT</name>
<dbReference type="Proteomes" id="UP001595593">
    <property type="component" value="Unassembled WGS sequence"/>
</dbReference>
<accession>A0ABV7G445</accession>
<evidence type="ECO:0000256" key="2">
    <source>
        <dbReference type="ARBA" id="ARBA00022723"/>
    </source>
</evidence>
<keyword evidence="3" id="KW-0862">Zinc</keyword>
<keyword evidence="4" id="KW-0456">Lyase</keyword>
<evidence type="ECO:0000256" key="1">
    <source>
        <dbReference type="ARBA" id="ARBA00005495"/>
    </source>
</evidence>
<proteinExistence type="inferred from homology"/>
<reference evidence="7" key="1">
    <citation type="journal article" date="2019" name="Int. J. Syst. Evol. Microbiol.">
        <title>The Global Catalogue of Microorganisms (GCM) 10K type strain sequencing project: providing services to taxonomists for standard genome sequencing and annotation.</title>
        <authorList>
            <consortium name="The Broad Institute Genomics Platform"/>
            <consortium name="The Broad Institute Genome Sequencing Center for Infectious Disease"/>
            <person name="Wu L."/>
            <person name="Ma J."/>
        </authorList>
    </citation>
    <scope>NUCLEOTIDE SEQUENCE [LARGE SCALE GENOMIC DNA]</scope>
    <source>
        <strain evidence="7">KCTC 52094</strain>
    </source>
</reference>
<comment type="similarity">
    <text evidence="1">Belongs to the Gfa family.</text>
</comment>
<gene>
    <name evidence="6" type="ORF">ACFOD4_14430</name>
</gene>
<evidence type="ECO:0000313" key="6">
    <source>
        <dbReference type="EMBL" id="MFC3126261.1"/>
    </source>
</evidence>
<dbReference type="PROSITE" id="PS51891">
    <property type="entry name" value="CENP_V_GFA"/>
    <property type="match status" value="1"/>
</dbReference>
<dbReference type="InterPro" id="IPR006913">
    <property type="entry name" value="CENP-V/GFA"/>
</dbReference>
<evidence type="ECO:0000259" key="5">
    <source>
        <dbReference type="PROSITE" id="PS51891"/>
    </source>
</evidence>
<dbReference type="RefSeq" id="WP_379597472.1">
    <property type="nucleotide sequence ID" value="NZ_JBHRTN010000018.1"/>
</dbReference>
<dbReference type="SUPFAM" id="SSF51316">
    <property type="entry name" value="Mss4-like"/>
    <property type="match status" value="1"/>
</dbReference>
<feature type="domain" description="CENP-V/GFA" evidence="5">
    <location>
        <begin position="2"/>
        <end position="104"/>
    </location>
</feature>
<dbReference type="Gene3D" id="3.90.1590.10">
    <property type="entry name" value="glutathione-dependent formaldehyde- activating enzyme (gfa)"/>
    <property type="match status" value="1"/>
</dbReference>
<dbReference type="Pfam" id="PF04828">
    <property type="entry name" value="GFA"/>
    <property type="match status" value="1"/>
</dbReference>
<dbReference type="EMBL" id="JBHRTN010000018">
    <property type="protein sequence ID" value="MFC3126261.1"/>
    <property type="molecule type" value="Genomic_DNA"/>
</dbReference>
<keyword evidence="7" id="KW-1185">Reference proteome</keyword>
<dbReference type="PANTHER" id="PTHR33337:SF40">
    <property type="entry name" value="CENP-V_GFA DOMAIN-CONTAINING PROTEIN-RELATED"/>
    <property type="match status" value="1"/>
</dbReference>
<evidence type="ECO:0000256" key="3">
    <source>
        <dbReference type="ARBA" id="ARBA00022833"/>
    </source>
</evidence>
<keyword evidence="2" id="KW-0479">Metal-binding</keyword>
<organism evidence="6 7">
    <name type="scientific">Teichococcus globiformis</name>
    <dbReference type="NCBI Taxonomy" id="2307229"/>
    <lineage>
        <taxon>Bacteria</taxon>
        <taxon>Pseudomonadati</taxon>
        <taxon>Pseudomonadota</taxon>
        <taxon>Alphaproteobacteria</taxon>
        <taxon>Acetobacterales</taxon>
        <taxon>Roseomonadaceae</taxon>
        <taxon>Roseomonas</taxon>
    </lineage>
</organism>
<dbReference type="InterPro" id="IPR011057">
    <property type="entry name" value="Mss4-like_sf"/>
</dbReference>
<sequence>MLTGGCFCGAVRYEADGEPFHATWCHCADCRRSSGAPAMAWFSVHRADFRLTEGKLRQFKSSERAERGFCGDCGTSLTYEGKDLPELDVATATLDMPEKVPPRDHIWFRSHLDWVRPGDGLPQHNTERGAG</sequence>